<dbReference type="InterPro" id="IPR038870">
    <property type="entry name" value="UBAP1"/>
</dbReference>
<dbReference type="Gene3D" id="1.20.120.1920">
    <property type="entry name" value="UBAP1 SOUBA domain"/>
    <property type="match status" value="1"/>
</dbReference>
<evidence type="ECO:0000313" key="3">
    <source>
        <dbReference type="Proteomes" id="UP001289374"/>
    </source>
</evidence>
<organism evidence="2 3">
    <name type="scientific">Sesamum angolense</name>
    <dbReference type="NCBI Taxonomy" id="2727404"/>
    <lineage>
        <taxon>Eukaryota</taxon>
        <taxon>Viridiplantae</taxon>
        <taxon>Streptophyta</taxon>
        <taxon>Embryophyta</taxon>
        <taxon>Tracheophyta</taxon>
        <taxon>Spermatophyta</taxon>
        <taxon>Magnoliopsida</taxon>
        <taxon>eudicotyledons</taxon>
        <taxon>Gunneridae</taxon>
        <taxon>Pentapetalae</taxon>
        <taxon>asterids</taxon>
        <taxon>lamiids</taxon>
        <taxon>Lamiales</taxon>
        <taxon>Pedaliaceae</taxon>
        <taxon>Sesamum</taxon>
    </lineage>
</organism>
<gene>
    <name evidence="2" type="ORF">Sango_2613300</name>
</gene>
<reference evidence="2" key="2">
    <citation type="journal article" date="2024" name="Plant">
        <title>Genomic evolution and insights into agronomic trait innovations of Sesamum species.</title>
        <authorList>
            <person name="Miao H."/>
            <person name="Wang L."/>
            <person name="Qu L."/>
            <person name="Liu H."/>
            <person name="Sun Y."/>
            <person name="Le M."/>
            <person name="Wang Q."/>
            <person name="Wei S."/>
            <person name="Zheng Y."/>
            <person name="Lin W."/>
            <person name="Duan Y."/>
            <person name="Cao H."/>
            <person name="Xiong S."/>
            <person name="Wang X."/>
            <person name="Wei L."/>
            <person name="Li C."/>
            <person name="Ma Q."/>
            <person name="Ju M."/>
            <person name="Zhao R."/>
            <person name="Li G."/>
            <person name="Mu C."/>
            <person name="Tian Q."/>
            <person name="Mei H."/>
            <person name="Zhang T."/>
            <person name="Gao T."/>
            <person name="Zhang H."/>
        </authorList>
    </citation>
    <scope>NUCLEOTIDE SEQUENCE</scope>
    <source>
        <strain evidence="2">K16</strain>
    </source>
</reference>
<evidence type="ECO:0000313" key="2">
    <source>
        <dbReference type="EMBL" id="KAK4384893.1"/>
    </source>
</evidence>
<evidence type="ECO:0000256" key="1">
    <source>
        <dbReference type="SAM" id="MobiDB-lite"/>
    </source>
</evidence>
<feature type="region of interest" description="Disordered" evidence="1">
    <location>
        <begin position="1"/>
        <end position="73"/>
    </location>
</feature>
<reference evidence="2" key="1">
    <citation type="submission" date="2020-06" db="EMBL/GenBank/DDBJ databases">
        <authorList>
            <person name="Li T."/>
            <person name="Hu X."/>
            <person name="Zhang T."/>
            <person name="Song X."/>
            <person name="Zhang H."/>
            <person name="Dai N."/>
            <person name="Sheng W."/>
            <person name="Hou X."/>
            <person name="Wei L."/>
        </authorList>
    </citation>
    <scope>NUCLEOTIDE SEQUENCE</scope>
    <source>
        <strain evidence="2">K16</strain>
        <tissue evidence="2">Leaf</tissue>
    </source>
</reference>
<feature type="compositionally biased region" description="Pro residues" evidence="1">
    <location>
        <begin position="55"/>
        <end position="68"/>
    </location>
</feature>
<name>A0AAE1VZF8_9LAMI</name>
<sequence>MDYDFRKRDSNIPAYTRPSSATSSSAAAAHPMYGQPQSLYPKIGGAGPHSAAPPGRNPPFHHAPPPPSSSGLGIRVAIKPEYRITPPPALLPQLGEIPRSNFHFDFEFERQVLTEAVKENPNWSRLGIETVPPRATEPTSSYGPATDPIVSKYIAAGLNREAVALAVANYGDNPTKVKEFSNGFTLLREMGFSPNNVAEALFMYDNDTDKALAHFLNRIFVDERRKSFVSCASFRFGYTELVLLFLVNISYDNAPSLNCASLYHGLMLSTESQFFLI</sequence>
<dbReference type="PANTHER" id="PTHR15960:SF5">
    <property type="entry name" value="LD44032P"/>
    <property type="match status" value="1"/>
</dbReference>
<proteinExistence type="predicted"/>
<keyword evidence="3" id="KW-1185">Reference proteome</keyword>
<dbReference type="InterPro" id="IPR009060">
    <property type="entry name" value="UBA-like_sf"/>
</dbReference>
<dbReference type="AlphaFoldDB" id="A0AAE1VZF8"/>
<feature type="compositionally biased region" description="Basic and acidic residues" evidence="1">
    <location>
        <begin position="1"/>
        <end position="10"/>
    </location>
</feature>
<dbReference type="FunFam" id="1.20.120.1920:FF:000003">
    <property type="entry name" value="Ubiquitin-associated/translation elongation factor EF1B protein"/>
    <property type="match status" value="1"/>
</dbReference>
<dbReference type="SUPFAM" id="SSF46934">
    <property type="entry name" value="UBA-like"/>
    <property type="match status" value="1"/>
</dbReference>
<dbReference type="GO" id="GO:0000813">
    <property type="term" value="C:ESCRT I complex"/>
    <property type="evidence" value="ECO:0007669"/>
    <property type="project" value="InterPro"/>
</dbReference>
<accession>A0AAE1VZF8</accession>
<comment type="caution">
    <text evidence="2">The sequence shown here is derived from an EMBL/GenBank/DDBJ whole genome shotgun (WGS) entry which is preliminary data.</text>
</comment>
<evidence type="ECO:0008006" key="4">
    <source>
        <dbReference type="Google" id="ProtNLM"/>
    </source>
</evidence>
<protein>
    <recommendedName>
        <fullName evidence="4">UBA domain-containing protein</fullName>
    </recommendedName>
</protein>
<dbReference type="GO" id="GO:0043130">
    <property type="term" value="F:ubiquitin binding"/>
    <property type="evidence" value="ECO:0007669"/>
    <property type="project" value="InterPro"/>
</dbReference>
<dbReference type="Proteomes" id="UP001289374">
    <property type="component" value="Unassembled WGS sequence"/>
</dbReference>
<feature type="compositionally biased region" description="Low complexity" evidence="1">
    <location>
        <begin position="19"/>
        <end position="29"/>
    </location>
</feature>
<dbReference type="EMBL" id="JACGWL010000016">
    <property type="protein sequence ID" value="KAK4384893.1"/>
    <property type="molecule type" value="Genomic_DNA"/>
</dbReference>
<dbReference type="GO" id="GO:0043162">
    <property type="term" value="P:ubiquitin-dependent protein catabolic process via the multivesicular body sorting pathway"/>
    <property type="evidence" value="ECO:0007669"/>
    <property type="project" value="InterPro"/>
</dbReference>
<dbReference type="PANTHER" id="PTHR15960">
    <property type="entry name" value="LD44032P"/>
    <property type="match status" value="1"/>
</dbReference>
<dbReference type="InterPro" id="IPR042575">
    <property type="entry name" value="UBAP1_C"/>
</dbReference>